<feature type="active site" evidence="3">
    <location>
        <position position="46"/>
    </location>
</feature>
<name>A0A7G6X030_9ACTN</name>
<evidence type="ECO:0000256" key="1">
    <source>
        <dbReference type="ARBA" id="ARBA00008270"/>
    </source>
</evidence>
<accession>A0A7G6X030</accession>
<sequence length="274" mass="29337">MRIRVVDAFTDKPFTGNPAGVCLLAAGDWPDEGWMRAVTAEMRHSETAFARPSEQPDADWDLRWFTPVVEENLCGHATLATVHSMVADGLVEAAGEVRFTSRSGILVAKVGTDGWITLDFPIAEPTERPAPDGLAAALGGVPEAVYGTGRLRDLLVVLADDESVRGLEPDFDALTKITEREDLRGIVPTAVAADGAEYDFVSRFFSPGDGLPEDPVTGSAHTALAPYWAKRLGRDDLVGYQASARGGFVRAVPAGDRVYLTGRAVTVLDGELKI</sequence>
<dbReference type="EMBL" id="CP043661">
    <property type="protein sequence ID" value="QNE19595.1"/>
    <property type="molecule type" value="Genomic_DNA"/>
</dbReference>
<keyword evidence="2" id="KW-0413">Isomerase</keyword>
<dbReference type="AlphaFoldDB" id="A0A7G6X030"/>
<dbReference type="SUPFAM" id="SSF54506">
    <property type="entry name" value="Diaminopimelate epimerase-like"/>
    <property type="match status" value="1"/>
</dbReference>
<organism evidence="4 5">
    <name type="scientific">Kribbella qitaiheensis</name>
    <dbReference type="NCBI Taxonomy" id="1544730"/>
    <lineage>
        <taxon>Bacteria</taxon>
        <taxon>Bacillati</taxon>
        <taxon>Actinomycetota</taxon>
        <taxon>Actinomycetes</taxon>
        <taxon>Propionibacteriales</taxon>
        <taxon>Kribbellaceae</taxon>
        <taxon>Kribbella</taxon>
    </lineage>
</organism>
<proteinExistence type="inferred from homology"/>
<dbReference type="KEGG" id="kqi:F1D05_18820"/>
<dbReference type="PANTHER" id="PTHR13774:SF17">
    <property type="entry name" value="PHENAZINE BIOSYNTHESIS-LIKE DOMAIN-CONTAINING PROTEIN"/>
    <property type="match status" value="1"/>
</dbReference>
<dbReference type="InterPro" id="IPR003719">
    <property type="entry name" value="Phenazine_PhzF-like"/>
</dbReference>
<dbReference type="RefSeq" id="WP_185448874.1">
    <property type="nucleotide sequence ID" value="NZ_CP043661.1"/>
</dbReference>
<reference evidence="4 5" key="2">
    <citation type="journal article" date="2020" name="Microbiol. Resour. Announc.">
        <title>Antarctic desert soil bacteria exhibit high novel natural product potential, evaluated through long-read genome sequencing and comparative genomics.</title>
        <authorList>
            <person name="Benaud N."/>
            <person name="Edwards R.J."/>
            <person name="Amos T.G."/>
            <person name="D'Agostino P.M."/>
            <person name="Gutierrez-Chavez C."/>
            <person name="Montgomery K."/>
            <person name="Nicetic I."/>
            <person name="Ferrari B.C."/>
        </authorList>
    </citation>
    <scope>NUCLEOTIDE SEQUENCE [LARGE SCALE GENOMIC DNA]</scope>
    <source>
        <strain evidence="4 5">SPB151</strain>
    </source>
</reference>
<dbReference type="NCBIfam" id="TIGR00654">
    <property type="entry name" value="PhzF_family"/>
    <property type="match status" value="1"/>
</dbReference>
<dbReference type="Pfam" id="PF02567">
    <property type="entry name" value="PhzC-PhzF"/>
    <property type="match status" value="1"/>
</dbReference>
<dbReference type="GO" id="GO:0016853">
    <property type="term" value="F:isomerase activity"/>
    <property type="evidence" value="ECO:0007669"/>
    <property type="project" value="UniProtKB-KW"/>
</dbReference>
<evidence type="ECO:0000313" key="5">
    <source>
        <dbReference type="Proteomes" id="UP000515563"/>
    </source>
</evidence>
<dbReference type="PANTHER" id="PTHR13774">
    <property type="entry name" value="PHENAZINE BIOSYNTHESIS PROTEIN"/>
    <property type="match status" value="1"/>
</dbReference>
<reference evidence="5" key="1">
    <citation type="submission" date="2019-09" db="EMBL/GenBank/DDBJ databases">
        <title>Antimicrobial potential of Antarctic Bacteria.</title>
        <authorList>
            <person name="Benaud N."/>
            <person name="Edwards R.J."/>
            <person name="Ferrari B.C."/>
        </authorList>
    </citation>
    <scope>NUCLEOTIDE SEQUENCE [LARGE SCALE GENOMIC DNA]</scope>
    <source>
        <strain evidence="5">SPB151</strain>
    </source>
</reference>
<dbReference type="GO" id="GO:0005737">
    <property type="term" value="C:cytoplasm"/>
    <property type="evidence" value="ECO:0007669"/>
    <property type="project" value="TreeGrafter"/>
</dbReference>
<evidence type="ECO:0000256" key="2">
    <source>
        <dbReference type="ARBA" id="ARBA00023235"/>
    </source>
</evidence>
<gene>
    <name evidence="4" type="ORF">F1D05_18820</name>
</gene>
<keyword evidence="5" id="KW-1185">Reference proteome</keyword>
<dbReference type="PIRSF" id="PIRSF016184">
    <property type="entry name" value="PhzC_PhzF"/>
    <property type="match status" value="1"/>
</dbReference>
<evidence type="ECO:0000313" key="4">
    <source>
        <dbReference type="EMBL" id="QNE19595.1"/>
    </source>
</evidence>
<evidence type="ECO:0000256" key="3">
    <source>
        <dbReference type="PIRSR" id="PIRSR016184-1"/>
    </source>
</evidence>
<protein>
    <submittedName>
        <fullName evidence="4">PhzF family phenazine biosynthesis protein</fullName>
    </submittedName>
</protein>
<comment type="similarity">
    <text evidence="1">Belongs to the PhzF family.</text>
</comment>
<dbReference type="Proteomes" id="UP000515563">
    <property type="component" value="Chromosome"/>
</dbReference>
<dbReference type="Gene3D" id="3.10.310.10">
    <property type="entry name" value="Diaminopimelate Epimerase, Chain A, domain 1"/>
    <property type="match status" value="2"/>
</dbReference>